<gene>
    <name evidence="3" type="ORF">FNL38_103344</name>
</gene>
<evidence type="ECO:0000313" key="3">
    <source>
        <dbReference type="EMBL" id="TYQ04993.1"/>
    </source>
</evidence>
<reference evidence="3" key="1">
    <citation type="submission" date="2019-07" db="EMBL/GenBank/DDBJ databases">
        <title>Genomic Encyclopedia of Type Strains, Phase IV (KMG-IV): sequencing the most valuable type-strain genomes for metagenomic binning, comparative biology and taxonomic classification.</title>
        <authorList>
            <person name="Goeker M."/>
        </authorList>
    </citation>
    <scope>NUCLEOTIDE SEQUENCE</scope>
    <source>
        <strain evidence="3">DSM 44596</strain>
    </source>
</reference>
<accession>A0A652YRQ5</accession>
<dbReference type="InterPro" id="IPR000873">
    <property type="entry name" value="AMP-dep_synth/lig_dom"/>
</dbReference>
<dbReference type="SUPFAM" id="SSF56801">
    <property type="entry name" value="Acetyl-CoA synthetase-like"/>
    <property type="match status" value="1"/>
</dbReference>
<dbReference type="AlphaFoldDB" id="A0A652YRQ5"/>
<dbReference type="InterPro" id="IPR042099">
    <property type="entry name" value="ANL_N_sf"/>
</dbReference>
<evidence type="ECO:0000259" key="1">
    <source>
        <dbReference type="Pfam" id="PF00501"/>
    </source>
</evidence>
<dbReference type="PANTHER" id="PTHR43767:SF1">
    <property type="entry name" value="NONRIBOSOMAL PEPTIDE SYNTHASE PES1 (EUROFUNG)-RELATED"/>
    <property type="match status" value="1"/>
</dbReference>
<dbReference type="PANTHER" id="PTHR43767">
    <property type="entry name" value="LONG-CHAIN-FATTY-ACID--COA LIGASE"/>
    <property type="match status" value="1"/>
</dbReference>
<feature type="domain" description="AMP-dependent synthetase/ligase" evidence="1">
    <location>
        <begin position="39"/>
        <end position="421"/>
    </location>
</feature>
<dbReference type="Pfam" id="PF13193">
    <property type="entry name" value="AMP-binding_C"/>
    <property type="match status" value="1"/>
</dbReference>
<dbReference type="InterPro" id="IPR025110">
    <property type="entry name" value="AMP-bd_C"/>
</dbReference>
<feature type="domain" description="AMP-binding enzyme C-terminal" evidence="2">
    <location>
        <begin position="471"/>
        <end position="546"/>
    </location>
</feature>
<proteinExistence type="predicted"/>
<protein>
    <submittedName>
        <fullName evidence="3">Long-chain acyl-CoA synthetase</fullName>
    </submittedName>
</protein>
<comment type="caution">
    <text evidence="3">The sequence shown here is derived from an EMBL/GenBank/DDBJ whole genome shotgun (WGS) entry which is preliminary data.</text>
</comment>
<sequence>MDDVYAGKLSVPRPWLARYDSGTAPTVDIEYTNALEMFRASRARDTDAPAIRYFDATLTFGELDTMSDALAVALAGDGIGFGDRVAFVLQNVPQFFVATLAVWKLGAVVVPVNPMYRDRELATVLLDSGAVAVICLESSAQTVVTASVGTDVGCVITTSELDFQSRSDQKIFGSVSRVRYEGCHDLLELIEENRGAAADPVDLESSDLAYLPYTSGTTGPPKGSMNTHANVVFAAQIYRDWVGLRPGGAMFAVAPLFHITGLIGHVAAPLLSGAATILTCRFHPVVAAESISEHRATAIIGAITVFIAWTDNAAVSKELLSSLESVYSGGAPIPHAALESFRAKFGHYIHNGYGLTETNSPAIVVPHSREAPVDPASGAVAVGVPVSSTHAEVVDENDNPVPVGEYGEIVVSGPQVALGYWNKPEETAHAMPNGRFHTGDVGFMDADGWFYVVDRMKDQINASGFKVWPREVEDVLYEHPSVREAAVVGVMDSYRGETVKAFVSLKEGLEAAPDELVEFCKVRLAAYKYPRIVEVMSDLPKTVSGKILRRELRIAR</sequence>
<dbReference type="InterPro" id="IPR050237">
    <property type="entry name" value="ATP-dep_AMP-bd_enzyme"/>
</dbReference>
<dbReference type="InterPro" id="IPR045851">
    <property type="entry name" value="AMP-bd_C_sf"/>
</dbReference>
<dbReference type="Pfam" id="PF00501">
    <property type="entry name" value="AMP-binding"/>
    <property type="match status" value="1"/>
</dbReference>
<organism evidence="3">
    <name type="scientific">Nocardia globerula</name>
    <dbReference type="NCBI Taxonomy" id="1818"/>
    <lineage>
        <taxon>Bacteria</taxon>
        <taxon>Bacillati</taxon>
        <taxon>Actinomycetota</taxon>
        <taxon>Actinomycetes</taxon>
        <taxon>Mycobacteriales</taxon>
        <taxon>Nocardiaceae</taxon>
        <taxon>Nocardia</taxon>
    </lineage>
</organism>
<dbReference type="EMBL" id="VNIQ01000003">
    <property type="protein sequence ID" value="TYQ04993.1"/>
    <property type="molecule type" value="Genomic_DNA"/>
</dbReference>
<name>A0A652YRQ5_NOCGL</name>
<dbReference type="InterPro" id="IPR020845">
    <property type="entry name" value="AMP-binding_CS"/>
</dbReference>
<evidence type="ECO:0000259" key="2">
    <source>
        <dbReference type="Pfam" id="PF13193"/>
    </source>
</evidence>
<dbReference type="PROSITE" id="PS00455">
    <property type="entry name" value="AMP_BINDING"/>
    <property type="match status" value="1"/>
</dbReference>
<dbReference type="Gene3D" id="3.30.300.30">
    <property type="match status" value="1"/>
</dbReference>
<dbReference type="GO" id="GO:0016878">
    <property type="term" value="F:acid-thiol ligase activity"/>
    <property type="evidence" value="ECO:0007669"/>
    <property type="project" value="UniProtKB-ARBA"/>
</dbReference>
<dbReference type="Gene3D" id="3.40.50.12780">
    <property type="entry name" value="N-terminal domain of ligase-like"/>
    <property type="match status" value="1"/>
</dbReference>